<organism evidence="1 2">
    <name type="scientific">Clostridium cadaveris</name>
    <dbReference type="NCBI Taxonomy" id="1529"/>
    <lineage>
        <taxon>Bacteria</taxon>
        <taxon>Bacillati</taxon>
        <taxon>Bacillota</taxon>
        <taxon>Clostridia</taxon>
        <taxon>Eubacteriales</taxon>
        <taxon>Clostridiaceae</taxon>
        <taxon>Clostridium</taxon>
    </lineage>
</organism>
<evidence type="ECO:0000313" key="2">
    <source>
        <dbReference type="Proteomes" id="UP000246114"/>
    </source>
</evidence>
<accession>A0A316MBD0</accession>
<comment type="caution">
    <text evidence="1">The sequence shown here is derived from an EMBL/GenBank/DDBJ whole genome shotgun (WGS) entry which is preliminary data.</text>
</comment>
<gene>
    <name evidence="1" type="ORF">DBY38_02140</name>
</gene>
<dbReference type="EMBL" id="QAMZ01000008">
    <property type="protein sequence ID" value="PWL55281.1"/>
    <property type="molecule type" value="Genomic_DNA"/>
</dbReference>
<proteinExistence type="predicted"/>
<reference evidence="1 2" key="1">
    <citation type="submission" date="2018-03" db="EMBL/GenBank/DDBJ databases">
        <title>The uncultured portion of the human microbiome is neutrally assembled.</title>
        <authorList>
            <person name="Jeraldo P."/>
            <person name="Boardman L."/>
            <person name="White B.A."/>
            <person name="Nelson H."/>
            <person name="Goldenfeld N."/>
            <person name="Chia N."/>
        </authorList>
    </citation>
    <scope>NUCLEOTIDE SEQUENCE [LARGE SCALE GENOMIC DNA]</scope>
    <source>
        <strain evidence="1">CIM:MAG 903</strain>
    </source>
</reference>
<dbReference type="Pfam" id="PF05133">
    <property type="entry name" value="SPP1_portal"/>
    <property type="match status" value="1"/>
</dbReference>
<name>A0A316MBD0_9CLOT</name>
<dbReference type="InterPro" id="IPR021145">
    <property type="entry name" value="Portal_protein_SPP1_Gp6-like"/>
</dbReference>
<dbReference type="Proteomes" id="UP000246114">
    <property type="component" value="Unassembled WGS sequence"/>
</dbReference>
<sequence>MLTSLDFLKVGQPWPPPGEEKRLEKYMRHKRIFEGEHEEVYKESFKRITRIIGNFENVVSYHVIANFQKLISLKIADFLLGEPPKITCGDDNSKHQIALDNIAENSDLNNTCYASAIDLSRYGDSVLNIYKDEEGKGVIDITQPSFYFKVVEPKNIRKIKHHVLAHTYKVPKPSASFFGRSKTEYDHYLYAEIHSKGFYETITYKLNDNEDVIKGVHEELKKVNTGLNDFAIVPIHNLLTSDRVYGIDDYSDLDSIISELEVRISQISKILDKHAEPSVEGPSSALTRNHHTGEWQLKMGNYFPRDSNEDPSVSYITWDAQLEANFKIIEKLINILSVVSEMGSAIFDNETKTGQIASGTALRRMMISPLAKTNRVRMRFDAGIKKAIKLCSQLGGEGIIDLSKEKINIFWNDGLPGDPKEEAEVMAIRTGNKSTLSQYSAIQRLDGLSDEDTAKEIEAIKQDEVNNNPLSNMNFDYGKEDDLDE</sequence>
<protein>
    <submittedName>
        <fullName evidence="1">Phage portal protein</fullName>
    </submittedName>
</protein>
<evidence type="ECO:0000313" key="1">
    <source>
        <dbReference type="EMBL" id="PWL55281.1"/>
    </source>
</evidence>
<dbReference type="AlphaFoldDB" id="A0A316MBD0"/>